<evidence type="ECO:0000256" key="13">
    <source>
        <dbReference type="ARBA" id="ARBA00058349"/>
    </source>
</evidence>
<feature type="region of interest" description="Disordered" evidence="14">
    <location>
        <begin position="192"/>
        <end position="232"/>
    </location>
</feature>
<organism evidence="18 19">
    <name type="scientific">Eleutherodactylus coqui</name>
    <name type="common">Puerto Rican coqui</name>
    <dbReference type="NCBI Taxonomy" id="57060"/>
    <lineage>
        <taxon>Eukaryota</taxon>
        <taxon>Metazoa</taxon>
        <taxon>Chordata</taxon>
        <taxon>Craniata</taxon>
        <taxon>Vertebrata</taxon>
        <taxon>Euteleostomi</taxon>
        <taxon>Amphibia</taxon>
        <taxon>Batrachia</taxon>
        <taxon>Anura</taxon>
        <taxon>Neobatrachia</taxon>
        <taxon>Hyloidea</taxon>
        <taxon>Eleutherodactylidae</taxon>
        <taxon>Eleutherodactylinae</taxon>
        <taxon>Eleutherodactylus</taxon>
        <taxon>Eleutherodactylus</taxon>
    </lineage>
</organism>
<evidence type="ECO:0000256" key="8">
    <source>
        <dbReference type="ARBA" id="ARBA00023157"/>
    </source>
</evidence>
<evidence type="ECO:0000256" key="16">
    <source>
        <dbReference type="SAM" id="SignalP"/>
    </source>
</evidence>
<reference evidence="18" key="1">
    <citation type="thesis" date="2020" institute="ProQuest LLC" country="789 East Eisenhower Parkway, Ann Arbor, MI, USA">
        <title>Comparative Genomics and Chromosome Evolution.</title>
        <authorList>
            <person name="Mudd A.B."/>
        </authorList>
    </citation>
    <scope>NUCLEOTIDE SEQUENCE</scope>
    <source>
        <strain evidence="18">HN-11 Male</strain>
        <tissue evidence="18">Kidney and liver</tissue>
    </source>
</reference>
<evidence type="ECO:0000313" key="19">
    <source>
        <dbReference type="Proteomes" id="UP000770717"/>
    </source>
</evidence>
<dbReference type="SUPFAM" id="SSF48726">
    <property type="entry name" value="Immunoglobulin"/>
    <property type="match status" value="1"/>
</dbReference>
<accession>A0A8J6JVX6</accession>
<keyword evidence="19" id="KW-1185">Reference proteome</keyword>
<feature type="signal peptide" evidence="16">
    <location>
        <begin position="1"/>
        <end position="29"/>
    </location>
</feature>
<dbReference type="SMART" id="SM00406">
    <property type="entry name" value="IGv"/>
    <property type="match status" value="1"/>
</dbReference>
<dbReference type="Gene3D" id="2.60.40.10">
    <property type="entry name" value="Immunoglobulins"/>
    <property type="match status" value="1"/>
</dbReference>
<dbReference type="InterPro" id="IPR013783">
    <property type="entry name" value="Ig-like_fold"/>
</dbReference>
<dbReference type="PRINTS" id="PR00213">
    <property type="entry name" value="MYELINP0"/>
</dbReference>
<dbReference type="Proteomes" id="UP000770717">
    <property type="component" value="Unassembled WGS sequence"/>
</dbReference>
<dbReference type="EMBL" id="WNTK01000042">
    <property type="protein sequence ID" value="KAG9472668.1"/>
    <property type="molecule type" value="Genomic_DNA"/>
</dbReference>
<evidence type="ECO:0000256" key="2">
    <source>
        <dbReference type="ARBA" id="ARBA00007180"/>
    </source>
</evidence>
<evidence type="ECO:0000259" key="17">
    <source>
        <dbReference type="PROSITE" id="PS50835"/>
    </source>
</evidence>
<keyword evidence="8" id="KW-1015">Disulfide bond</keyword>
<evidence type="ECO:0000256" key="10">
    <source>
        <dbReference type="ARBA" id="ARBA00023319"/>
    </source>
</evidence>
<dbReference type="PANTHER" id="PTHR13869">
    <property type="entry name" value="MYELIN P0 RELATED"/>
    <property type="match status" value="1"/>
</dbReference>
<evidence type="ECO:0000256" key="1">
    <source>
        <dbReference type="ARBA" id="ARBA00004479"/>
    </source>
</evidence>
<dbReference type="InterPro" id="IPR003599">
    <property type="entry name" value="Ig_sub"/>
</dbReference>
<feature type="transmembrane region" description="Helical" evidence="15">
    <location>
        <begin position="161"/>
        <end position="185"/>
    </location>
</feature>
<dbReference type="PANTHER" id="PTHR13869:SF19">
    <property type="entry name" value="MYELIN PROTEIN ZERO-LIKE PROTEIN 1"/>
    <property type="match status" value="1"/>
</dbReference>
<comment type="subcellular location">
    <subcellularLocation>
        <location evidence="1">Membrane</location>
        <topology evidence="1">Single-pass type I membrane protein</topology>
    </subcellularLocation>
</comment>
<dbReference type="InterPro" id="IPR013106">
    <property type="entry name" value="Ig_V-set"/>
</dbReference>
<protein>
    <recommendedName>
        <fullName evidence="3">Myelin protein P0</fullName>
    </recommendedName>
    <alternativeName>
        <fullName evidence="12">Myelin peripheral protein</fullName>
    </alternativeName>
    <alternativeName>
        <fullName evidence="11">Myelin protein zero</fullName>
    </alternativeName>
</protein>
<evidence type="ECO:0000313" key="18">
    <source>
        <dbReference type="EMBL" id="KAG9472668.1"/>
    </source>
</evidence>
<dbReference type="GO" id="GO:0005925">
    <property type="term" value="C:focal adhesion"/>
    <property type="evidence" value="ECO:0007669"/>
    <property type="project" value="TreeGrafter"/>
</dbReference>
<comment type="function">
    <text evidence="13">Creation of an extracellular membrane face which guides the wrapping process and ultimately compacts adjacent lamellae.</text>
</comment>
<proteinExistence type="inferred from homology"/>
<keyword evidence="7 15" id="KW-0472">Membrane</keyword>
<dbReference type="AlphaFoldDB" id="A0A8J6JVX6"/>
<dbReference type="InterPro" id="IPR007110">
    <property type="entry name" value="Ig-like_dom"/>
</dbReference>
<keyword evidence="5 16" id="KW-0732">Signal</keyword>
<evidence type="ECO:0000256" key="11">
    <source>
        <dbReference type="ARBA" id="ARBA00029587"/>
    </source>
</evidence>
<keyword evidence="9" id="KW-0325">Glycoprotein</keyword>
<dbReference type="Pfam" id="PF07686">
    <property type="entry name" value="V-set"/>
    <property type="match status" value="1"/>
</dbReference>
<evidence type="ECO:0000256" key="5">
    <source>
        <dbReference type="ARBA" id="ARBA00022729"/>
    </source>
</evidence>
<dbReference type="SMART" id="SM00409">
    <property type="entry name" value="IG"/>
    <property type="match status" value="1"/>
</dbReference>
<dbReference type="InterPro" id="IPR036179">
    <property type="entry name" value="Ig-like_dom_sf"/>
</dbReference>
<evidence type="ECO:0000256" key="3">
    <source>
        <dbReference type="ARBA" id="ARBA00020871"/>
    </source>
</evidence>
<dbReference type="InterPro" id="IPR000920">
    <property type="entry name" value="Myelin_P0-rel"/>
</dbReference>
<gene>
    <name evidence="18" type="ORF">GDO78_018104</name>
</gene>
<name>A0A8J6JVX6_ELECQ</name>
<keyword evidence="4 15" id="KW-0812">Transmembrane</keyword>
<evidence type="ECO:0000256" key="6">
    <source>
        <dbReference type="ARBA" id="ARBA00022989"/>
    </source>
</evidence>
<evidence type="ECO:0000256" key="12">
    <source>
        <dbReference type="ARBA" id="ARBA00032781"/>
    </source>
</evidence>
<keyword evidence="10" id="KW-0393">Immunoglobulin domain</keyword>
<evidence type="ECO:0000256" key="14">
    <source>
        <dbReference type="SAM" id="MobiDB-lite"/>
    </source>
</evidence>
<evidence type="ECO:0000256" key="15">
    <source>
        <dbReference type="SAM" id="Phobius"/>
    </source>
</evidence>
<feature type="chain" id="PRO_5035302293" description="Myelin protein P0" evidence="16">
    <location>
        <begin position="30"/>
        <end position="267"/>
    </location>
</feature>
<dbReference type="GO" id="GO:0005886">
    <property type="term" value="C:plasma membrane"/>
    <property type="evidence" value="ECO:0007669"/>
    <property type="project" value="TreeGrafter"/>
</dbReference>
<sequence length="267" mass="28787">MAAARVSRSRCGLCLLLAAVLGSVHYSGALEIYTPNDLIYVENGTYAKLPCTFKSTDVTSSMTSITWTYTEEGSTAAGLVIFYYIGGKQYPGQLPRFKDRVTWAGDINNRDVSIKIDKITFKDNGTYSCSVMNPPDISSTPKQIKLYVVEKNNLPASNVPFLVGIICASIGGILIIAIIVFAVVITKKKRSRKDYTGGDGGQTESLMSPVKQPPHRSPSDTEALVTGTPSGTVQGPVIYAQLDHSGKGGCQINKSETVVYADIRKNC</sequence>
<dbReference type="PROSITE" id="PS50835">
    <property type="entry name" value="IG_LIKE"/>
    <property type="match status" value="1"/>
</dbReference>
<evidence type="ECO:0000256" key="4">
    <source>
        <dbReference type="ARBA" id="ARBA00022692"/>
    </source>
</evidence>
<comment type="similarity">
    <text evidence="2">Belongs to the myelin P0 protein family.</text>
</comment>
<dbReference type="GO" id="GO:0009986">
    <property type="term" value="C:cell surface"/>
    <property type="evidence" value="ECO:0007669"/>
    <property type="project" value="TreeGrafter"/>
</dbReference>
<feature type="domain" description="Ig-like" evidence="17">
    <location>
        <begin position="41"/>
        <end position="145"/>
    </location>
</feature>
<comment type="caution">
    <text evidence="18">The sequence shown here is derived from an EMBL/GenBank/DDBJ whole genome shotgun (WGS) entry which is preliminary data.</text>
</comment>
<dbReference type="OrthoDB" id="8831214at2759"/>
<evidence type="ECO:0000256" key="9">
    <source>
        <dbReference type="ARBA" id="ARBA00023180"/>
    </source>
</evidence>
<keyword evidence="6 15" id="KW-1133">Transmembrane helix</keyword>
<evidence type="ECO:0000256" key="7">
    <source>
        <dbReference type="ARBA" id="ARBA00023136"/>
    </source>
</evidence>
<dbReference type="FunFam" id="2.60.40.10:FF:000193">
    <property type="entry name" value="Myelin protein zero-like 1 like"/>
    <property type="match status" value="1"/>
</dbReference>